<evidence type="ECO:0000313" key="1">
    <source>
        <dbReference type="EMBL" id="QJA75598.1"/>
    </source>
</evidence>
<dbReference type="AlphaFoldDB" id="A0A6M3K1L6"/>
<organism evidence="1">
    <name type="scientific">viral metagenome</name>
    <dbReference type="NCBI Taxonomy" id="1070528"/>
    <lineage>
        <taxon>unclassified sequences</taxon>
        <taxon>metagenomes</taxon>
        <taxon>organismal metagenomes</taxon>
    </lineage>
</organism>
<name>A0A6M3K1L6_9ZZZZ</name>
<dbReference type="EMBL" id="MT142173">
    <property type="protein sequence ID" value="QJA75598.1"/>
    <property type="molecule type" value="Genomic_DNA"/>
</dbReference>
<accession>A0A6M3K1L6</accession>
<sequence length="800" mass="88172">MVEIKTIWLSALILLVITGGTTYVFQSTGTRDLCSNNQLWLKVNDTDNLYYCSSDNTYQYCSELSKSERSCYVMKLIGEFKEKEFSEGITLINLKEYVDGKPITEKSLVTKKYPIQANGKEYTLSGGTQIKKNTKDAKYTLETKDGLICSFLWDKPSKFKITDNKIDFQQGILSDISCNWKMEKISEYIYLIGNKYYLDIDPSFYTTDESTAYNWTSGTFYQTKSNVDNVSLNNYSIQTPQQKWANWDESSEEGLASEDIFVSLMENTNASGNEIGQGGGLTGENLVLTQVGDVAGATGSPPKRAIDATDDRFTWTAAGIQNFLGGTTFTFIWKYDTFADNTATYPAILANGAQYMYIYVNPSSKLAIYYKDTDTTSDGAVETTNSVPTTGNVYFYIWSDGTDINWGFSTTKKSNPDDIAAGDKAKITATPNFNVASVTSSNPISYSSSKSAFNAYYFIASNTTLLQGTGSSTSVYYTYGNYTSQIFDAGSIVNWTNIEWGWTNSTASSDNLTFQTRTSNDATNWESWSSNHTNPSGVINGSARYLQYKAEFSTTDTDYTPYLNWVNVSYESLDSSPTITGGTFIPIVAYTNNTLNCTTKCIDAEDSTPLLNITIYNNSILFNSSTISLNDTFLSIFVSNISTHKSESWKCNATCYDDVQTTTNVSIGIINISDTPPVWYIEPSNQSAQSGVQTNYTINCTDTDDDSITYADDATGTSKLYYSLLNAISGIFQFRPSYNETLSSPIEINATCSTSDINISKIFYLNVTAPTGGGACDLGCIIVNDGCSAQVVDTCTIIGT</sequence>
<reference evidence="1" key="1">
    <citation type="submission" date="2020-03" db="EMBL/GenBank/DDBJ databases">
        <title>The deep terrestrial virosphere.</title>
        <authorList>
            <person name="Holmfeldt K."/>
            <person name="Nilsson E."/>
            <person name="Simone D."/>
            <person name="Lopez-Fernandez M."/>
            <person name="Wu X."/>
            <person name="de Brujin I."/>
            <person name="Lundin D."/>
            <person name="Andersson A."/>
            <person name="Bertilsson S."/>
            <person name="Dopson M."/>
        </authorList>
    </citation>
    <scope>NUCLEOTIDE SEQUENCE</scope>
    <source>
        <strain evidence="1">MM415A01743</strain>
    </source>
</reference>
<proteinExistence type="predicted"/>
<protein>
    <submittedName>
        <fullName evidence="1">Uncharacterized protein</fullName>
    </submittedName>
</protein>
<gene>
    <name evidence="1" type="ORF">MM415A01743_0010</name>
</gene>